<evidence type="ECO:0000256" key="12">
    <source>
        <dbReference type="ARBA" id="ARBA00022676"/>
    </source>
</evidence>
<dbReference type="FunFam" id="3.30.160.60:FF:000357">
    <property type="entry name" value="GLIS family zinc finger 2"/>
    <property type="match status" value="1"/>
</dbReference>
<comment type="similarity">
    <text evidence="5">Belongs to the GLI C2H2-type zinc-finger protein family.</text>
</comment>
<keyword evidence="18" id="KW-0221">Differentiation</keyword>
<evidence type="ECO:0000256" key="19">
    <source>
        <dbReference type="ARBA" id="ARBA00022824"/>
    </source>
</evidence>
<reference evidence="44 45" key="1">
    <citation type="journal article" date="2021" name="Cell">
        <title>Tracing the genetic footprints of vertebrate landing in non-teleost ray-finned fishes.</title>
        <authorList>
            <person name="Bi X."/>
            <person name="Wang K."/>
            <person name="Yang L."/>
            <person name="Pan H."/>
            <person name="Jiang H."/>
            <person name="Wei Q."/>
            <person name="Fang M."/>
            <person name="Yu H."/>
            <person name="Zhu C."/>
            <person name="Cai Y."/>
            <person name="He Y."/>
            <person name="Gan X."/>
            <person name="Zeng H."/>
            <person name="Yu D."/>
            <person name="Zhu Y."/>
            <person name="Jiang H."/>
            <person name="Qiu Q."/>
            <person name="Yang H."/>
            <person name="Zhang Y.E."/>
            <person name="Wang W."/>
            <person name="Zhu M."/>
            <person name="He S."/>
            <person name="Zhang G."/>
        </authorList>
    </citation>
    <scope>NUCLEOTIDE SEQUENCE [LARGE SCALE GENOMIC DNA]</scope>
    <source>
        <strain evidence="44">Bchr_013</strain>
    </source>
</reference>
<evidence type="ECO:0000256" key="42">
    <source>
        <dbReference type="SAM" id="MobiDB-lite"/>
    </source>
</evidence>
<feature type="domain" description="C2H2-type" evidence="43">
    <location>
        <begin position="1603"/>
        <end position="1635"/>
    </location>
</feature>
<dbReference type="Gene3D" id="3.40.50.2000">
    <property type="entry name" value="Glycogen Phosphorylase B"/>
    <property type="match status" value="1"/>
</dbReference>
<feature type="region of interest" description="Disordered" evidence="42">
    <location>
        <begin position="944"/>
        <end position="963"/>
    </location>
</feature>
<keyword evidence="14" id="KW-0812">Transmembrane</keyword>
<feature type="non-terminal residue" evidence="44">
    <location>
        <position position="1"/>
    </location>
</feature>
<feature type="domain" description="C2H2-type" evidence="43">
    <location>
        <begin position="1664"/>
        <end position="1693"/>
    </location>
</feature>
<dbReference type="GO" id="GO:0008270">
    <property type="term" value="F:zinc ion binding"/>
    <property type="evidence" value="ECO:0007669"/>
    <property type="project" value="UniProtKB-KW"/>
</dbReference>
<evidence type="ECO:0000256" key="16">
    <source>
        <dbReference type="ARBA" id="ARBA00022737"/>
    </source>
</evidence>
<dbReference type="Gene3D" id="3.30.160.60">
    <property type="entry name" value="Classic Zinc Finger"/>
    <property type="match status" value="5"/>
</dbReference>
<evidence type="ECO:0000256" key="24">
    <source>
        <dbReference type="ARBA" id="ARBA00023015"/>
    </source>
</evidence>
<evidence type="ECO:0000256" key="23">
    <source>
        <dbReference type="ARBA" id="ARBA00022989"/>
    </source>
</evidence>
<keyword evidence="11" id="KW-0597">Phosphoprotein</keyword>
<evidence type="ECO:0000259" key="43">
    <source>
        <dbReference type="PROSITE" id="PS50157"/>
    </source>
</evidence>
<evidence type="ECO:0000256" key="21">
    <source>
        <dbReference type="ARBA" id="ARBA00022902"/>
    </source>
</evidence>
<evidence type="ECO:0000256" key="35">
    <source>
        <dbReference type="ARBA" id="ARBA00061237"/>
    </source>
</evidence>
<evidence type="ECO:0000256" key="8">
    <source>
        <dbReference type="ARBA" id="ARBA00022473"/>
    </source>
</evidence>
<evidence type="ECO:0000256" key="31">
    <source>
        <dbReference type="ARBA" id="ARBA00031566"/>
    </source>
</evidence>
<dbReference type="FunFam" id="3.40.50.2000:FF:000096">
    <property type="entry name" value="ALG1, chitobiosyldiphosphodolichol beta-mannosyltransferase"/>
    <property type="match status" value="1"/>
</dbReference>
<keyword evidence="13" id="KW-0808">Transferase</keyword>
<dbReference type="EMBL" id="JAATIS010009265">
    <property type="protein sequence ID" value="KAG2455631.1"/>
    <property type="molecule type" value="Genomic_DNA"/>
</dbReference>
<feature type="domain" description="C2H2-type" evidence="43">
    <location>
        <begin position="1636"/>
        <end position="1663"/>
    </location>
</feature>
<evidence type="ECO:0000256" key="38">
    <source>
        <dbReference type="ARBA" id="ARBA00078271"/>
    </source>
</evidence>
<dbReference type="PROSITE" id="PS51257">
    <property type="entry name" value="PROKAR_LIPOPROTEIN"/>
    <property type="match status" value="1"/>
</dbReference>
<evidence type="ECO:0000256" key="3">
    <source>
        <dbReference type="ARBA" id="ARBA00004496"/>
    </source>
</evidence>
<dbReference type="PANTHER" id="PTHR13036">
    <property type="entry name" value="BETA1,4 MANNOSYLTRANSFERASE"/>
    <property type="match status" value="1"/>
</dbReference>
<comment type="caution">
    <text evidence="44">The sequence shown here is derived from an EMBL/GenBank/DDBJ whole genome shotgun (WGS) entry which is preliminary data.</text>
</comment>
<name>A0A8X7WU15_POLSE</name>
<keyword evidence="12 44" id="KW-0328">Glycosyltransferase</keyword>
<evidence type="ECO:0000256" key="9">
    <source>
        <dbReference type="ARBA" id="ARBA00022490"/>
    </source>
</evidence>
<evidence type="ECO:0000256" key="25">
    <source>
        <dbReference type="ARBA" id="ARBA00023125"/>
    </source>
</evidence>
<evidence type="ECO:0000256" key="26">
    <source>
        <dbReference type="ARBA" id="ARBA00023136"/>
    </source>
</evidence>
<organism evidence="44 45">
    <name type="scientific">Polypterus senegalus</name>
    <name type="common">Senegal bichir</name>
    <dbReference type="NCBI Taxonomy" id="55291"/>
    <lineage>
        <taxon>Eukaryota</taxon>
        <taxon>Metazoa</taxon>
        <taxon>Chordata</taxon>
        <taxon>Craniata</taxon>
        <taxon>Vertebrata</taxon>
        <taxon>Euteleostomi</taxon>
        <taxon>Actinopterygii</taxon>
        <taxon>Polypteriformes</taxon>
        <taxon>Polypteridae</taxon>
        <taxon>Polypterus</taxon>
    </lineage>
</organism>
<keyword evidence="45" id="KW-1185">Reference proteome</keyword>
<dbReference type="InterPro" id="IPR013087">
    <property type="entry name" value="Znf_C2H2_type"/>
</dbReference>
<evidence type="ECO:0000256" key="13">
    <source>
        <dbReference type="ARBA" id="ARBA00022679"/>
    </source>
</evidence>
<evidence type="ECO:0000256" key="29">
    <source>
        <dbReference type="ARBA" id="ARBA00023242"/>
    </source>
</evidence>
<comment type="similarity">
    <text evidence="35">Belongs to the glycosyltransferase group 1 family. Glycosyltransferase 33 subfamily.</text>
</comment>
<dbReference type="GO" id="GO:0016607">
    <property type="term" value="C:nuclear speck"/>
    <property type="evidence" value="ECO:0007669"/>
    <property type="project" value="UniProtKB-SubCell"/>
</dbReference>
<keyword evidence="16" id="KW-0677">Repeat</keyword>
<keyword evidence="27" id="KW-0010">Activator</keyword>
<evidence type="ECO:0000256" key="2">
    <source>
        <dbReference type="ARBA" id="ARBA00004389"/>
    </source>
</evidence>
<evidence type="ECO:0000256" key="39">
    <source>
        <dbReference type="ARBA" id="ARBA00082785"/>
    </source>
</evidence>
<dbReference type="FunFam" id="3.30.160.60:FF:000019">
    <property type="entry name" value="GLI family zinc finger 3"/>
    <property type="match status" value="1"/>
</dbReference>
<evidence type="ECO:0000256" key="40">
    <source>
        <dbReference type="PROSITE-ProRule" id="PRU00042"/>
    </source>
</evidence>
<evidence type="ECO:0000256" key="6">
    <source>
        <dbReference type="ARBA" id="ARBA00012611"/>
    </source>
</evidence>
<proteinExistence type="inferred from homology"/>
<evidence type="ECO:0000256" key="33">
    <source>
        <dbReference type="ARBA" id="ARBA00045071"/>
    </source>
</evidence>
<dbReference type="Pfam" id="PF23561">
    <property type="entry name" value="zf-C2H2_15"/>
    <property type="match status" value="1"/>
</dbReference>
<evidence type="ECO:0000256" key="4">
    <source>
        <dbReference type="ARBA" id="ARBA00004922"/>
    </source>
</evidence>
<sequence>MAERRLVLISVVLPLAAACAYGFAVTRGKLAWVAVFMFALLCLLRVRSRCSRGGVPSVCVLVLGDIGRSPRMQYHCLSLSRHGYGVTLLGYRVTKPHPDLLNEKNIQICPISEVKGLTVGPAILRYIVKVVLQCLQLSYALLRVDAPHFILLQNPPGLPSIAVAWFICLLRASKLMIDWHNYGYTIMALSLGERNPIVRLAKCWYQVMMPIVSLCARYEKLFGRLSDYNLCVTNAMKEDLSTNWNIKAVTLYDRPPSIFKESALEDQHHLYLKLSKDYPSFRSRETTVDDTGDQTAFTEQDQVSGLVTPIPVRPALLISSTSWTEDEDFSVLLEALEEYEDFIKEGAKLPDLVCVITGKGPLKQHYCKLIAQKQLQHVQICTPWLEAEDYPVLLGSADLGVCLHKSSSGLDLPMKVVDMFGCNLPVCAVHFQCLRELVKHGENGLVFKDSKQLAEQLKAAILQQTAEYIFSLEQEKTRLLQQNTQLKRFIQEFSGSSPKRRRAEDKDEGIGSPDILEDDKAEDLRREMIELRQQLDKERSIRMMLEEQVRTLEAHMYPEKLKVIAQQVQLQQQQEQEQTRLKQQHDSLDRDLSIRASQLLSSTTTLAPTHHPTVIVPAPAPPPLPHHVNVVTMGPASVINTVSTSRQNLDTIVQLPVMKMEDYEEFCMKHLSHFQGEGRPHSPDAYQQARLSLIQFHGMAVLAPVLTSDQRQEMTQYRQRAVELEMERQGVRRSTLLTRVQKILDSVQVRKGPKSGKQDSTPVSCSSKCETKNGFTLLPDMNGLPISKVASGSSRTSNVEHTAEQQLHSAATYAEKKYPLTETSCQRLEQTEDVKNTGVSLHSLLRKSREYVELEQGRWESRAVQKSIHGESLSDKENENSSATEDPHEKNLFFIRNMNHGYVPAGQDSRTSSFPGMSAIHNRRGSDSDSSELISILPRSLTGSYARLPSPEPSLSPRMHRRRPRPLSAGNIVLTHPLSCTELSPAPDRMLKIQQGESPVPSQSRPTVPTPVREAELTVAQSTSEAIKLKAATTSNKRHSSLGIGMWEDEASSFANFQETAGFRQRSHTMDNHGSLGSLKNGKQSSGIYGSLPRRSQPRHSPVLLNKSYDVENPSPILLRAQQGCPGMKEDLDATKRQLDLDSQGMVDCEDQTTQGNKGEAFESEVIIKRQILALASARRRMEEEHAMQLSLLFAEQQREKERLVQEMVEQERHLKNDKSDLSVSSEKHDELPADWRAISESCPSRMTLLQEEILSACSSAGSAQLCPGYSYPATQSPALLYGPHRGSKSYHHISQAMSPELHHRFCKLTALVKGFLTRRLLETEKVKHLRKTIKDTLEFIGTFLNEAPQKRGAISAQDLSLQERVLAQLRAALFDIHDIFFLLPLHERLGLLQQDRQLRQERRLRELPNRNPPTTLKRSQLFSAHSSSSPEEYQADEAFSRKATDEAEPEDMQYGFPLLPGPLSQSKGDSRHQSSAVMELRLSPTSNLEMSPGPALSPSELPDGDGSSSSFSMDSHPARFIEGGTSSQAFQFFLPVGSGAGLQLPSSMFIGSPKEKRISPELCIDEQLACRWVKCNLLFDSLQDLVDHVNDFHVKPEKDSGYCCHWEGCARRGRGFNARYKMLIHIRTHTNEKPHRCPVCNKSFSRLENLKIHNRSHTGEKPYICPYEGCNKRYSNSSDRFKHTRTHYIDKPYYCKMAGCLKRYTDPSSLRKHIKAHGHFVSHDQQASLLKGNRHLNKGAVDIPYMSGAHIVIPGTAAPLFRSHALHGLGTALPLPLSSAHPLDLSALACAGLGSPSLSTLSSPILSLIGTPIGLTKTSMLSPSFSSGGLGLPMVSVLAGSSDKLGLAKDLSVKSPSHSKQAGPKSSGRLRSDSDGLADTQGAVLNLSTGPGSLARPDSLAQGWVVIPPGSVVLKPAVVN</sequence>
<keyword evidence="9" id="KW-0963">Cytoplasm</keyword>
<dbReference type="InterPro" id="IPR001296">
    <property type="entry name" value="Glyco_trans_1"/>
</dbReference>
<comment type="catalytic activity">
    <reaction evidence="33">
        <text>an N,N'-diacetylchitobiosyl-diphospho-di-trans,poly-cis-dolichol + GDP-alpha-D-mannose = a beta-D-Man-(1-&gt;4)-beta-D-GlcNAc-(1-&gt;4)-alpha-D-GlcNAc-diphospho-di-trans,poly-cis-dolichol + GDP + H(+)</text>
        <dbReference type="Rhea" id="RHEA:13865"/>
        <dbReference type="Rhea" id="RHEA-COMP:19510"/>
        <dbReference type="Rhea" id="RHEA-COMP:19511"/>
        <dbReference type="ChEBI" id="CHEBI:15378"/>
        <dbReference type="ChEBI" id="CHEBI:57269"/>
        <dbReference type="ChEBI" id="CHEBI:57527"/>
        <dbReference type="ChEBI" id="CHEBI:58189"/>
        <dbReference type="ChEBI" id="CHEBI:58472"/>
        <dbReference type="EC" id="2.4.1.142"/>
    </reaction>
    <physiologicalReaction direction="left-to-right" evidence="33">
        <dbReference type="Rhea" id="RHEA:13866"/>
    </physiologicalReaction>
</comment>
<evidence type="ECO:0000256" key="41">
    <source>
        <dbReference type="SAM" id="Coils"/>
    </source>
</evidence>
<keyword evidence="10" id="KW-0678">Repressor</keyword>
<dbReference type="Pfam" id="PF00534">
    <property type="entry name" value="Glycos_transf_1"/>
    <property type="match status" value="1"/>
</dbReference>
<evidence type="ECO:0000313" key="44">
    <source>
        <dbReference type="EMBL" id="KAG2455631.1"/>
    </source>
</evidence>
<dbReference type="Pfam" id="PF00096">
    <property type="entry name" value="zf-C2H2"/>
    <property type="match status" value="3"/>
</dbReference>
<dbReference type="Pfam" id="PF16025">
    <property type="entry name" value="CaM_bind"/>
    <property type="match status" value="1"/>
</dbReference>
<feature type="coiled-coil region" evidence="41">
    <location>
        <begin position="521"/>
        <end position="591"/>
    </location>
</feature>
<dbReference type="GO" id="GO:0007399">
    <property type="term" value="P:nervous system development"/>
    <property type="evidence" value="ECO:0007669"/>
    <property type="project" value="UniProtKB-KW"/>
</dbReference>
<feature type="compositionally biased region" description="Low complexity" evidence="42">
    <location>
        <begin position="1505"/>
        <end position="1516"/>
    </location>
</feature>
<evidence type="ECO:0000313" key="45">
    <source>
        <dbReference type="Proteomes" id="UP000886611"/>
    </source>
</evidence>
<dbReference type="CDD" id="cd03816">
    <property type="entry name" value="GT33_ALG1-like"/>
    <property type="match status" value="1"/>
</dbReference>
<dbReference type="GO" id="GO:0030154">
    <property type="term" value="P:cell differentiation"/>
    <property type="evidence" value="ECO:0007669"/>
    <property type="project" value="UniProtKB-KW"/>
</dbReference>
<evidence type="ECO:0000256" key="34">
    <source>
        <dbReference type="ARBA" id="ARBA00056362"/>
    </source>
</evidence>
<evidence type="ECO:0000256" key="36">
    <source>
        <dbReference type="ARBA" id="ARBA00072781"/>
    </source>
</evidence>
<dbReference type="SMART" id="SM00355">
    <property type="entry name" value="ZnF_C2H2"/>
    <property type="match status" value="5"/>
</dbReference>
<evidence type="ECO:0000256" key="32">
    <source>
        <dbReference type="ARBA" id="ARBA00033088"/>
    </source>
</evidence>
<evidence type="ECO:0000256" key="5">
    <source>
        <dbReference type="ARBA" id="ARBA00010831"/>
    </source>
</evidence>
<dbReference type="SUPFAM" id="SSF57667">
    <property type="entry name" value="beta-beta-alpha zinc fingers"/>
    <property type="match status" value="3"/>
</dbReference>
<keyword evidence="19" id="KW-0256">Endoplasmic reticulum</keyword>
<keyword evidence="17 40" id="KW-0863">Zinc-finger</keyword>
<feature type="compositionally biased region" description="Polar residues" evidence="42">
    <location>
        <begin position="1413"/>
        <end position="1432"/>
    </location>
</feature>
<evidence type="ECO:0000256" key="37">
    <source>
        <dbReference type="ARBA" id="ARBA00077890"/>
    </source>
</evidence>
<dbReference type="Proteomes" id="UP000886611">
    <property type="component" value="Unassembled WGS sequence"/>
</dbReference>
<dbReference type="GO" id="GO:0005789">
    <property type="term" value="C:endoplasmic reticulum membrane"/>
    <property type="evidence" value="ECO:0007669"/>
    <property type="project" value="UniProtKB-SubCell"/>
</dbReference>
<dbReference type="PANTHER" id="PTHR13036:SF0">
    <property type="entry name" value="CHITOBIOSYLDIPHOSPHODOLICHOL BETA-MANNOSYLTRANSFERASE"/>
    <property type="match status" value="1"/>
</dbReference>
<evidence type="ECO:0000256" key="28">
    <source>
        <dbReference type="ARBA" id="ARBA00023163"/>
    </source>
</evidence>
<evidence type="ECO:0000256" key="14">
    <source>
        <dbReference type="ARBA" id="ARBA00022692"/>
    </source>
</evidence>
<dbReference type="PROSITE" id="PS00028">
    <property type="entry name" value="ZINC_FINGER_C2H2_1"/>
    <property type="match status" value="3"/>
</dbReference>
<feature type="region of interest" description="Disordered" evidence="42">
    <location>
        <begin position="1403"/>
        <end position="1519"/>
    </location>
</feature>
<evidence type="ECO:0000256" key="15">
    <source>
        <dbReference type="ARBA" id="ARBA00022723"/>
    </source>
</evidence>
<gene>
    <name evidence="44" type="primary">Alg1</name>
    <name evidence="44" type="ORF">GTO96_0007856</name>
</gene>
<feature type="region of interest" description="Disordered" evidence="42">
    <location>
        <begin position="1851"/>
        <end position="1877"/>
    </location>
</feature>
<dbReference type="InterPro" id="IPR036236">
    <property type="entry name" value="Znf_C2H2_sf"/>
</dbReference>
<evidence type="ECO:0000256" key="10">
    <source>
        <dbReference type="ARBA" id="ARBA00022491"/>
    </source>
</evidence>
<evidence type="ECO:0000256" key="27">
    <source>
        <dbReference type="ARBA" id="ARBA00023159"/>
    </source>
</evidence>
<dbReference type="PROSITE" id="PS50157">
    <property type="entry name" value="ZINC_FINGER_C2H2_2"/>
    <property type="match status" value="4"/>
</dbReference>
<keyword evidence="22" id="KW-0735">Signal-anchor</keyword>
<keyword evidence="26" id="KW-0472">Membrane</keyword>
<dbReference type="GO" id="GO:0004578">
    <property type="term" value="F:chitobiosyldiphosphodolichol beta-mannosyltransferase activity"/>
    <property type="evidence" value="ECO:0007669"/>
    <property type="project" value="UniProtKB-EC"/>
</dbReference>
<feature type="coiled-coil region" evidence="41">
    <location>
        <begin position="1187"/>
        <end position="1221"/>
    </location>
</feature>
<keyword evidence="23" id="KW-1133">Transmembrane helix</keyword>
<feature type="region of interest" description="Disordered" evidence="42">
    <location>
        <begin position="855"/>
        <end position="887"/>
    </location>
</feature>
<keyword evidence="41" id="KW-0175">Coiled coil</keyword>
<dbReference type="InterPro" id="IPR026051">
    <property type="entry name" value="ALG1-like"/>
</dbReference>
<keyword evidence="21" id="KW-0524">Neurogenesis</keyword>
<feature type="domain" description="C2H2-type" evidence="43">
    <location>
        <begin position="1694"/>
        <end position="1718"/>
    </location>
</feature>
<keyword evidence="28" id="KW-0804">Transcription</keyword>
<feature type="non-terminal residue" evidence="44">
    <location>
        <position position="1921"/>
    </location>
</feature>
<evidence type="ECO:0000256" key="11">
    <source>
        <dbReference type="ARBA" id="ARBA00022553"/>
    </source>
</evidence>
<dbReference type="FunFam" id="3.30.160.60:FF:000359">
    <property type="entry name" value="GLIS family zinc finger 2"/>
    <property type="match status" value="1"/>
</dbReference>
<comment type="function">
    <text evidence="34">Mannosyltransferase that operates in the biosynthetic pathway of dolichol-linked oligosaccharides, the glycan precursors employed in protein asparagine (N)-glycosylation. The assembly of dolichol-linked oligosaccharides begins on the cytosolic side of the endoplasmic reticulum membrane and finishes in its lumen. The sequential addition of sugars to dolichol pyrophosphate produces dolichol-linked oligosaccharides containing fourteen sugars, including two GlcNAcs, nine mannoses and three glucoses. Once assembled, the oligosaccharide is transferred from the lipid to nascent proteins by oligosaccharyltransferases. Catalyzes, on the cytoplasmic face of the endoplasmic reticulum, the addition of the first mannose residues to the dolichol-linked oligosaccharide chain, to produce Man1GlcNAc(2)-PP-dolichol core oligosaccharide. Man1GlcNAc(2)-PP-dolichol is a substrate for ALG2, the following enzyme in the biosynthetic pathway.</text>
</comment>
<evidence type="ECO:0000256" key="20">
    <source>
        <dbReference type="ARBA" id="ARBA00022833"/>
    </source>
</evidence>
<evidence type="ECO:0000256" key="18">
    <source>
        <dbReference type="ARBA" id="ARBA00022782"/>
    </source>
</evidence>
<dbReference type="GO" id="GO:1990837">
    <property type="term" value="F:sequence-specific double-stranded DNA binding"/>
    <property type="evidence" value="ECO:0007669"/>
    <property type="project" value="UniProtKB-ARBA"/>
</dbReference>
<protein>
    <recommendedName>
        <fullName evidence="7">Chitobiosyldiphosphodolichol beta-mannosyltransferase</fullName>
        <ecNumber evidence="6">2.4.1.142</ecNumber>
    </recommendedName>
    <alternativeName>
        <fullName evidence="39">Asparagine-linked glycosylation protein 1 homolog</fullName>
    </alternativeName>
    <alternativeName>
        <fullName evidence="31">Beta-1,4-mannosyltransferase</fullName>
    </alternativeName>
    <alternativeName>
        <fullName evidence="32">GDP-Man:GlcNAc2-PP-dolichol mannosyltransferase</fullName>
    </alternativeName>
    <alternativeName>
        <fullName evidence="30">GDP-mannose-dolichol diphosphochitobiose mannosyltransferase</fullName>
    </alternativeName>
    <alternativeName>
        <fullName evidence="38">GLI-similar 2</fullName>
    </alternativeName>
    <alternativeName>
        <fullName evidence="37">Neuronal Krueppel-like protein</fullName>
    </alternativeName>
    <alternativeName>
        <fullName evidence="36">Zinc finger protein GLIS2</fullName>
    </alternativeName>
</protein>
<evidence type="ECO:0000256" key="17">
    <source>
        <dbReference type="ARBA" id="ARBA00022771"/>
    </source>
</evidence>
<evidence type="ECO:0000256" key="22">
    <source>
        <dbReference type="ARBA" id="ARBA00022968"/>
    </source>
</evidence>
<keyword evidence="25" id="KW-0238">DNA-binding</keyword>
<evidence type="ECO:0000256" key="1">
    <source>
        <dbReference type="ARBA" id="ARBA00004324"/>
    </source>
</evidence>
<keyword evidence="29" id="KW-0539">Nucleus</keyword>
<dbReference type="FunFam" id="3.30.160.60:FF:000532">
    <property type="entry name" value="GLIS family zinc finger 2"/>
    <property type="match status" value="1"/>
</dbReference>
<accession>A0A8X7WU15</accession>
<keyword evidence="24" id="KW-0805">Transcription regulation</keyword>
<dbReference type="FunFam" id="3.30.160.60:FF:000310">
    <property type="entry name" value="GLIS family zinc finger 2"/>
    <property type="match status" value="1"/>
</dbReference>
<comment type="subcellular location">
    <subcellularLocation>
        <location evidence="3">Cytoplasm</location>
    </subcellularLocation>
    <subcellularLocation>
        <location evidence="2">Endoplasmic reticulum membrane</location>
        <topology evidence="2">Single-pass membrane protein</topology>
    </subcellularLocation>
    <subcellularLocation>
        <location evidence="1">Nucleus speckle</location>
    </subcellularLocation>
</comment>
<keyword evidence="15" id="KW-0479">Metal-binding</keyword>
<keyword evidence="20" id="KW-0862">Zinc</keyword>
<evidence type="ECO:0000256" key="7">
    <source>
        <dbReference type="ARBA" id="ARBA00015841"/>
    </source>
</evidence>
<comment type="pathway">
    <text evidence="4">Protein modification; protein glycosylation.</text>
</comment>
<dbReference type="SUPFAM" id="SSF53756">
    <property type="entry name" value="UDP-Glycosyltransferase/glycogen phosphorylase"/>
    <property type="match status" value="1"/>
</dbReference>
<evidence type="ECO:0000256" key="30">
    <source>
        <dbReference type="ARBA" id="ARBA00031434"/>
    </source>
</evidence>
<keyword evidence="8" id="KW-0217">Developmental protein</keyword>
<dbReference type="EC" id="2.4.1.142" evidence="6"/>
<feature type="region of interest" description="Disordered" evidence="42">
    <location>
        <begin position="494"/>
        <end position="519"/>
    </location>
</feature>
<dbReference type="InterPro" id="IPR056436">
    <property type="entry name" value="Znf-C2H2_ZIC1-5/GLI1-3-like"/>
</dbReference>